<reference evidence="1" key="1">
    <citation type="submission" date="2014-09" db="EMBL/GenBank/DDBJ databases">
        <authorList>
            <person name="Magalhaes I.L.F."/>
            <person name="Oliveira U."/>
            <person name="Santos F.R."/>
            <person name="Vidigal T.H.D.A."/>
            <person name="Brescovit A.D."/>
            <person name="Santos A.J."/>
        </authorList>
    </citation>
    <scope>NUCLEOTIDE SEQUENCE</scope>
    <source>
        <tissue evidence="1">Shoot tissue taken approximately 20 cm above the soil surface</tissue>
    </source>
</reference>
<dbReference type="EMBL" id="GBRH01160702">
    <property type="protein sequence ID" value="JAE37194.1"/>
    <property type="molecule type" value="Transcribed_RNA"/>
</dbReference>
<sequence>MFIMNVHIIRAYEVAVKASTTSGRIVKPNSRRKFDLST</sequence>
<name>A0A0A9HMY6_ARUDO</name>
<accession>A0A0A9HMY6</accession>
<evidence type="ECO:0000313" key="1">
    <source>
        <dbReference type="EMBL" id="JAE37194.1"/>
    </source>
</evidence>
<proteinExistence type="predicted"/>
<reference evidence="1" key="2">
    <citation type="journal article" date="2015" name="Data Brief">
        <title>Shoot transcriptome of the giant reed, Arundo donax.</title>
        <authorList>
            <person name="Barrero R.A."/>
            <person name="Guerrero F.D."/>
            <person name="Moolhuijzen P."/>
            <person name="Goolsby J.A."/>
            <person name="Tidwell J."/>
            <person name="Bellgard S.E."/>
            <person name="Bellgard M.I."/>
        </authorList>
    </citation>
    <scope>NUCLEOTIDE SEQUENCE</scope>
    <source>
        <tissue evidence="1">Shoot tissue taken approximately 20 cm above the soil surface</tissue>
    </source>
</reference>
<protein>
    <submittedName>
        <fullName evidence="1">Uncharacterized protein</fullName>
    </submittedName>
</protein>
<dbReference type="AlphaFoldDB" id="A0A0A9HMY6"/>
<organism evidence="1">
    <name type="scientific">Arundo donax</name>
    <name type="common">Giant reed</name>
    <name type="synonym">Donax arundinaceus</name>
    <dbReference type="NCBI Taxonomy" id="35708"/>
    <lineage>
        <taxon>Eukaryota</taxon>
        <taxon>Viridiplantae</taxon>
        <taxon>Streptophyta</taxon>
        <taxon>Embryophyta</taxon>
        <taxon>Tracheophyta</taxon>
        <taxon>Spermatophyta</taxon>
        <taxon>Magnoliopsida</taxon>
        <taxon>Liliopsida</taxon>
        <taxon>Poales</taxon>
        <taxon>Poaceae</taxon>
        <taxon>PACMAD clade</taxon>
        <taxon>Arundinoideae</taxon>
        <taxon>Arundineae</taxon>
        <taxon>Arundo</taxon>
    </lineage>
</organism>